<dbReference type="SUPFAM" id="SSF69349">
    <property type="entry name" value="Phage fibre proteins"/>
    <property type="match status" value="1"/>
</dbReference>
<name>A0A7R8W7K5_9CRUS</name>
<sequence>MLETSSLSAAVAVDGLQEAKIKSVVGRIAVLALMSTLLVSQPVPFSMDTPWNTIWNWLPIVNGPWFQCLLASLVVAFAGVFPLLLFNADSWTSDQREPRSPQGKATVGGGKDKLTVGGKDKLTVGGKDKLTVGGKDRLTIGGKDKLTVGDGQQQRWWSKSEHVVYPEGSADAPAFVCDFDEDAPTAVPLSMNCCCLKPLVPSYYRTYSWSVYSEEQGK</sequence>
<gene>
    <name evidence="1" type="ORF">CTOB1V02_LOCUS4334</name>
</gene>
<proteinExistence type="predicted"/>
<accession>A0A7R8W7K5</accession>
<dbReference type="AlphaFoldDB" id="A0A7R8W7K5"/>
<dbReference type="EMBL" id="OB660824">
    <property type="protein sequence ID" value="CAD7226416.1"/>
    <property type="molecule type" value="Genomic_DNA"/>
</dbReference>
<protein>
    <submittedName>
        <fullName evidence="1">Uncharacterized protein</fullName>
    </submittedName>
</protein>
<evidence type="ECO:0000313" key="1">
    <source>
        <dbReference type="EMBL" id="CAD7226416.1"/>
    </source>
</evidence>
<organism evidence="1">
    <name type="scientific">Cyprideis torosa</name>
    <dbReference type="NCBI Taxonomy" id="163714"/>
    <lineage>
        <taxon>Eukaryota</taxon>
        <taxon>Metazoa</taxon>
        <taxon>Ecdysozoa</taxon>
        <taxon>Arthropoda</taxon>
        <taxon>Crustacea</taxon>
        <taxon>Oligostraca</taxon>
        <taxon>Ostracoda</taxon>
        <taxon>Podocopa</taxon>
        <taxon>Podocopida</taxon>
        <taxon>Cytherocopina</taxon>
        <taxon>Cytheroidea</taxon>
        <taxon>Cytherideidae</taxon>
        <taxon>Cyprideis</taxon>
    </lineage>
</organism>
<reference evidence="1" key="1">
    <citation type="submission" date="2020-11" db="EMBL/GenBank/DDBJ databases">
        <authorList>
            <person name="Tran Van P."/>
        </authorList>
    </citation>
    <scope>NUCLEOTIDE SEQUENCE</scope>
</reference>